<protein>
    <submittedName>
        <fullName evidence="2">Uncharacterized protein</fullName>
    </submittedName>
</protein>
<comment type="caution">
    <text evidence="2">The sequence shown here is derived from an EMBL/GenBank/DDBJ whole genome shotgun (WGS) entry which is preliminary data.</text>
</comment>
<evidence type="ECO:0000256" key="1">
    <source>
        <dbReference type="SAM" id="MobiDB-lite"/>
    </source>
</evidence>
<evidence type="ECO:0000313" key="3">
    <source>
        <dbReference type="Proteomes" id="UP001216150"/>
    </source>
</evidence>
<dbReference type="AlphaFoldDB" id="A0AAD6GNA4"/>
<feature type="region of interest" description="Disordered" evidence="1">
    <location>
        <begin position="213"/>
        <end position="237"/>
    </location>
</feature>
<accession>A0AAD6GNA4</accession>
<evidence type="ECO:0000313" key="2">
    <source>
        <dbReference type="EMBL" id="KAJ5569272.1"/>
    </source>
</evidence>
<gene>
    <name evidence="2" type="ORF">N7450_011758</name>
</gene>
<keyword evidence="3" id="KW-1185">Reference proteome</keyword>
<proteinExistence type="predicted"/>
<name>A0AAD6GNA4_9EURO</name>
<feature type="compositionally biased region" description="Polar residues" evidence="1">
    <location>
        <begin position="213"/>
        <end position="225"/>
    </location>
</feature>
<sequence>MPANSPARTSLRPSTHVFRTSTPFWRAPIHPRPTFAYSLPSGARIPLPEQAPDIIIPDATLLDLEASTQPDSVILGTQSRYSVTETSSNDNYGLTATGEPYSRQISHASGSAISDDDHKPGLSLASYENQDQRTFEPLSPSIFVSWPEPRPDVLHLPAQIKSSANEELGSLDILDKEISRPSLSRTVSIQKGENYNENREGILMLTQHGSQFVPSPTHSWTSVDTKTGYKGAQKRTS</sequence>
<dbReference type="EMBL" id="JAQJAC010000010">
    <property type="protein sequence ID" value="KAJ5569272.1"/>
    <property type="molecule type" value="Genomic_DNA"/>
</dbReference>
<organism evidence="2 3">
    <name type="scientific">Penicillium hetheringtonii</name>
    <dbReference type="NCBI Taxonomy" id="911720"/>
    <lineage>
        <taxon>Eukaryota</taxon>
        <taxon>Fungi</taxon>
        <taxon>Dikarya</taxon>
        <taxon>Ascomycota</taxon>
        <taxon>Pezizomycotina</taxon>
        <taxon>Eurotiomycetes</taxon>
        <taxon>Eurotiomycetidae</taxon>
        <taxon>Eurotiales</taxon>
        <taxon>Aspergillaceae</taxon>
        <taxon>Penicillium</taxon>
    </lineage>
</organism>
<dbReference type="Proteomes" id="UP001216150">
    <property type="component" value="Unassembled WGS sequence"/>
</dbReference>
<reference evidence="2 3" key="1">
    <citation type="journal article" date="2023" name="IMA Fungus">
        <title>Comparative genomic study of the Penicillium genus elucidates a diverse pangenome and 15 lateral gene transfer events.</title>
        <authorList>
            <person name="Petersen C."/>
            <person name="Sorensen T."/>
            <person name="Nielsen M.R."/>
            <person name="Sondergaard T.E."/>
            <person name="Sorensen J.L."/>
            <person name="Fitzpatrick D.A."/>
            <person name="Frisvad J.C."/>
            <person name="Nielsen K.L."/>
        </authorList>
    </citation>
    <scope>NUCLEOTIDE SEQUENCE [LARGE SCALE GENOMIC DNA]</scope>
    <source>
        <strain evidence="2 3">IBT 29057</strain>
    </source>
</reference>